<evidence type="ECO:0000313" key="1">
    <source>
        <dbReference type="EMBL" id="CAK0803462.1"/>
    </source>
</evidence>
<dbReference type="EMBL" id="CAUYUJ010003013">
    <property type="protein sequence ID" value="CAK0803462.1"/>
    <property type="molecule type" value="Genomic_DNA"/>
</dbReference>
<name>A0ABN9QCQ9_9DINO</name>
<feature type="non-terminal residue" evidence="1">
    <location>
        <position position="111"/>
    </location>
</feature>
<dbReference type="Proteomes" id="UP001189429">
    <property type="component" value="Unassembled WGS sequence"/>
</dbReference>
<comment type="caution">
    <text evidence="1">The sequence shown here is derived from an EMBL/GenBank/DDBJ whole genome shotgun (WGS) entry which is preliminary data.</text>
</comment>
<evidence type="ECO:0000313" key="2">
    <source>
        <dbReference type="Proteomes" id="UP001189429"/>
    </source>
</evidence>
<proteinExistence type="predicted"/>
<reference evidence="1" key="1">
    <citation type="submission" date="2023-10" db="EMBL/GenBank/DDBJ databases">
        <authorList>
            <person name="Chen Y."/>
            <person name="Shah S."/>
            <person name="Dougan E. K."/>
            <person name="Thang M."/>
            <person name="Chan C."/>
        </authorList>
    </citation>
    <scope>NUCLEOTIDE SEQUENCE [LARGE SCALE GENOMIC DNA]</scope>
</reference>
<sequence>MPTAAVAAASTAPGERVLIPGGEPLCRLTPVRRGAYAAAEMDAQEFTESFATGQRWLVENGRPTEDPATGETVQDIRGAYARQQRTASFAVAAASPRAAAAAAAAPSRPRA</sequence>
<gene>
    <name evidence="1" type="ORF">PCOR1329_LOCUS10609</name>
</gene>
<organism evidence="1 2">
    <name type="scientific">Prorocentrum cordatum</name>
    <dbReference type="NCBI Taxonomy" id="2364126"/>
    <lineage>
        <taxon>Eukaryota</taxon>
        <taxon>Sar</taxon>
        <taxon>Alveolata</taxon>
        <taxon>Dinophyceae</taxon>
        <taxon>Prorocentrales</taxon>
        <taxon>Prorocentraceae</taxon>
        <taxon>Prorocentrum</taxon>
    </lineage>
</organism>
<keyword evidence="2" id="KW-1185">Reference proteome</keyword>
<accession>A0ABN9QCQ9</accession>
<protein>
    <submittedName>
        <fullName evidence="1">Uncharacterized protein</fullName>
    </submittedName>
</protein>